<feature type="transmembrane region" description="Helical" evidence="2">
    <location>
        <begin position="20"/>
        <end position="43"/>
    </location>
</feature>
<keyword evidence="2" id="KW-0812">Transmembrane</keyword>
<evidence type="ECO:0000256" key="2">
    <source>
        <dbReference type="SAM" id="Phobius"/>
    </source>
</evidence>
<dbReference type="STRING" id="39966.A0A369K677"/>
<feature type="compositionally biased region" description="Pro residues" evidence="1">
    <location>
        <begin position="352"/>
        <end position="369"/>
    </location>
</feature>
<feature type="compositionally biased region" description="Low complexity" evidence="1">
    <location>
        <begin position="849"/>
        <end position="893"/>
    </location>
</feature>
<dbReference type="OrthoDB" id="2686083at2759"/>
<sequence length="1118" mass="116942">MFLTTRAPAPTDASEPASSLTLLPLLSLSVLIVILLFFAIRLFKRTFHLPHWNWLRGKGQGRLGLSGVELLPTSIKAIPTPSPSPYAASFTLGSNVGLKDTDTALLSRSSSLEALTTPAQSQSPRRSRARTPFKLPALFHSKSRGSSKSPVHRRSKSLSVPIRHLSRSSSSSAPPTPSPQSQALLIDFSSSSGSSTSSDLGTHRVSPASPPLIPGLPIPSPSKSSKNPLLLPTSSSSHIWAFDLEVDDSHGSESTDPLLAAFKGSRSPSPMPIPASTSKPLIQYESSDTLPAPTTNTTPRTSTFPSMPFAPLTAKNLHNPFIPPSESIELASLPPKNPPLQLHPTHTLLSPPASPPPKPVLPDPNPNTAPPSLDAKLVDFDTDAEPSVADVRDGGDTRLDGDSTRVVRLDDDPSPLNDDVAYTAAQELEDPFADPHTPIEPLISISISAPPSPATSTPLDLEGSGAWHWDDAWSAGPGAGAGEIVGVGVELGAGVGVDGVGVDVGGGVELSAGVGVDEAVVVVVHEAALEVSDEVQDAGITVVDASIDAEGDTGVSRDLIEAADAADVNAEEHIAEVTSQPILAIEAILEPTMAVKISTPNTPEPITIPPPNPPPSHSHLTPDLPLIHFSASPSPTPLSMRVLGGSPSPSPVSIPLGGLNGDIDIDIVDAEDTWFAEEPTFVWGELDAGSGGVEEEEEEELLMKVPRVGVEAGWMKMIEDPPLVEVYIPEDMHMHTTSKEHEDQEYDDGKHISPILIPTPTPNNENNDIHDLHDFNSSTSTHIPNPPPLITITTTTDFPDPPLPSLSPLFPSSKPTTATDEVHLPSQTPTPPASPPLSPVRTLASSPAPSFLTLSSPVPSSPVLSSPVSSSSESSPTSSQTLDTTTPSSTTTPNRPLWSLRASDAPALGLATNNTGASMKPRSSPVPPPSAVLEPIMPNEELVKDKNNKEDEEGEKEDSKPAPLVEIVPVTLSTSFPGSFPSPQLSTIALPPSTSTPTSIPAPPAPAHLSIIPRTVPSSSSSPSSSPSSSSSSTTTTTATKPTPTPTAQKPTSTTLTPLIPLTNPLQGIRRPRSALDIALAMQLRPGLGVGADPAWMVRFLMSMFGWFALLISGAGEV</sequence>
<feature type="region of interest" description="Disordered" evidence="1">
    <location>
        <begin position="286"/>
        <end position="310"/>
    </location>
</feature>
<keyword evidence="4" id="KW-1185">Reference proteome</keyword>
<feature type="compositionally biased region" description="Low complexity" evidence="1">
    <location>
        <begin position="806"/>
        <end position="817"/>
    </location>
</feature>
<evidence type="ECO:0000256" key="1">
    <source>
        <dbReference type="SAM" id="MobiDB-lite"/>
    </source>
</evidence>
<dbReference type="AlphaFoldDB" id="A0A369K677"/>
<feature type="compositionally biased region" description="Basic and acidic residues" evidence="1">
    <location>
        <begin position="390"/>
        <end position="411"/>
    </location>
</feature>
<comment type="caution">
    <text evidence="3">The sequence shown here is derived from an EMBL/GenBank/DDBJ whole genome shotgun (WGS) entry which is preliminary data.</text>
</comment>
<feature type="compositionally biased region" description="Basic residues" evidence="1">
    <location>
        <begin position="141"/>
        <end position="156"/>
    </location>
</feature>
<organism evidence="3 4">
    <name type="scientific">Hypsizygus marmoreus</name>
    <name type="common">White beech mushroom</name>
    <name type="synonym">Agaricus marmoreus</name>
    <dbReference type="NCBI Taxonomy" id="39966"/>
    <lineage>
        <taxon>Eukaryota</taxon>
        <taxon>Fungi</taxon>
        <taxon>Dikarya</taxon>
        <taxon>Basidiomycota</taxon>
        <taxon>Agaricomycotina</taxon>
        <taxon>Agaricomycetes</taxon>
        <taxon>Agaricomycetidae</taxon>
        <taxon>Agaricales</taxon>
        <taxon>Tricholomatineae</taxon>
        <taxon>Lyophyllaceae</taxon>
        <taxon>Hypsizygus</taxon>
    </lineage>
</organism>
<feature type="region of interest" description="Disordered" evidence="1">
    <location>
        <begin position="327"/>
        <end position="373"/>
    </location>
</feature>
<feature type="region of interest" description="Disordered" evidence="1">
    <location>
        <begin position="776"/>
        <end position="965"/>
    </location>
</feature>
<dbReference type="PANTHER" id="PTHR48148">
    <property type="entry name" value="KERATINOCYTE PROLINE-RICH PROTEIN"/>
    <property type="match status" value="1"/>
</dbReference>
<evidence type="ECO:0000313" key="4">
    <source>
        <dbReference type="Proteomes" id="UP000076154"/>
    </source>
</evidence>
<keyword evidence="2" id="KW-0472">Membrane</keyword>
<feature type="region of interest" description="Disordered" evidence="1">
    <location>
        <begin position="109"/>
        <end position="230"/>
    </location>
</feature>
<accession>A0A369K677</accession>
<feature type="compositionally biased region" description="Low complexity" evidence="1">
    <location>
        <begin position="109"/>
        <end position="124"/>
    </location>
</feature>
<feature type="compositionally biased region" description="Low complexity" evidence="1">
    <location>
        <begin position="339"/>
        <end position="351"/>
    </location>
</feature>
<protein>
    <submittedName>
        <fullName evidence="3">Uncharacterized protein</fullName>
    </submittedName>
</protein>
<reference evidence="3" key="1">
    <citation type="submission" date="2018-04" db="EMBL/GenBank/DDBJ databases">
        <title>Whole genome sequencing of Hypsizygus marmoreus.</title>
        <authorList>
            <person name="Choi I.-G."/>
            <person name="Min B."/>
            <person name="Kim J.-G."/>
            <person name="Kim S."/>
            <person name="Oh Y.-L."/>
            <person name="Kong W.-S."/>
            <person name="Park H."/>
            <person name="Jeong J."/>
            <person name="Song E.-S."/>
        </authorList>
    </citation>
    <scope>NUCLEOTIDE SEQUENCE [LARGE SCALE GENOMIC DNA]</scope>
    <source>
        <strain evidence="3">51987-8</strain>
    </source>
</reference>
<feature type="compositionally biased region" description="Pro residues" evidence="1">
    <location>
        <begin position="208"/>
        <end position="220"/>
    </location>
</feature>
<evidence type="ECO:0000313" key="3">
    <source>
        <dbReference type="EMBL" id="RDB28175.1"/>
    </source>
</evidence>
<feature type="compositionally biased region" description="Low complexity" evidence="1">
    <location>
        <begin position="189"/>
        <end position="198"/>
    </location>
</feature>
<dbReference type="PANTHER" id="PTHR48148:SF2">
    <property type="entry name" value="PA14 DOMAIN-CONTAINING PROTEIN"/>
    <property type="match status" value="1"/>
</dbReference>
<feature type="compositionally biased region" description="Low complexity" evidence="1">
    <location>
        <begin position="289"/>
        <end position="305"/>
    </location>
</feature>
<keyword evidence="2" id="KW-1133">Transmembrane helix</keyword>
<proteinExistence type="predicted"/>
<name>A0A369K677_HYPMA</name>
<feature type="compositionally biased region" description="Low complexity" evidence="1">
    <location>
        <begin position="987"/>
        <end position="999"/>
    </location>
</feature>
<dbReference type="Proteomes" id="UP000076154">
    <property type="component" value="Unassembled WGS sequence"/>
</dbReference>
<feature type="compositionally biased region" description="Low complexity" evidence="1">
    <location>
        <begin position="1017"/>
        <end position="1066"/>
    </location>
</feature>
<gene>
    <name evidence="3" type="ORF">Hypma_001539</name>
</gene>
<dbReference type="EMBL" id="LUEZ02000012">
    <property type="protein sequence ID" value="RDB28175.1"/>
    <property type="molecule type" value="Genomic_DNA"/>
</dbReference>
<dbReference type="InParanoid" id="A0A369K677"/>
<feature type="compositionally biased region" description="Low complexity" evidence="1">
    <location>
        <begin position="221"/>
        <end position="230"/>
    </location>
</feature>
<feature type="compositionally biased region" description="Pro residues" evidence="1">
    <location>
        <begin position="828"/>
        <end position="838"/>
    </location>
</feature>
<feature type="region of interest" description="Disordered" evidence="1">
    <location>
        <begin position="385"/>
        <end position="416"/>
    </location>
</feature>
<feature type="region of interest" description="Disordered" evidence="1">
    <location>
        <begin position="987"/>
        <end position="1066"/>
    </location>
</feature>